<sequence>MPSVDDGKIELPITLGFLLSLLRDMSMRNTDLRCVLNNLLEFNLYEPRRDKAVERKVLWNRHYGHGVEYGAIKRTYQVLVFH</sequence>
<keyword evidence="2" id="KW-1185">Reference proteome</keyword>
<dbReference type="EMBL" id="BSYO01000004">
    <property type="protein sequence ID" value="GMH04023.1"/>
    <property type="molecule type" value="Genomic_DNA"/>
</dbReference>
<protein>
    <submittedName>
        <fullName evidence="1">Uncharacterized protein</fullName>
    </submittedName>
</protein>
<dbReference type="AlphaFoldDB" id="A0AAD3S428"/>
<comment type="caution">
    <text evidence="1">The sequence shown here is derived from an EMBL/GenBank/DDBJ whole genome shotgun (WGS) entry which is preliminary data.</text>
</comment>
<dbReference type="Proteomes" id="UP001279734">
    <property type="component" value="Unassembled WGS sequence"/>
</dbReference>
<reference evidence="1" key="1">
    <citation type="submission" date="2023-05" db="EMBL/GenBank/DDBJ databases">
        <title>Nepenthes gracilis genome sequencing.</title>
        <authorList>
            <person name="Fukushima K."/>
        </authorList>
    </citation>
    <scope>NUCLEOTIDE SEQUENCE</scope>
    <source>
        <strain evidence="1">SING2019-196</strain>
    </source>
</reference>
<organism evidence="1 2">
    <name type="scientific">Nepenthes gracilis</name>
    <name type="common">Slender pitcher plant</name>
    <dbReference type="NCBI Taxonomy" id="150966"/>
    <lineage>
        <taxon>Eukaryota</taxon>
        <taxon>Viridiplantae</taxon>
        <taxon>Streptophyta</taxon>
        <taxon>Embryophyta</taxon>
        <taxon>Tracheophyta</taxon>
        <taxon>Spermatophyta</taxon>
        <taxon>Magnoliopsida</taxon>
        <taxon>eudicotyledons</taxon>
        <taxon>Gunneridae</taxon>
        <taxon>Pentapetalae</taxon>
        <taxon>Caryophyllales</taxon>
        <taxon>Nepenthaceae</taxon>
        <taxon>Nepenthes</taxon>
    </lineage>
</organism>
<proteinExistence type="predicted"/>
<gene>
    <name evidence="1" type="ORF">Nepgr_005862</name>
</gene>
<evidence type="ECO:0000313" key="2">
    <source>
        <dbReference type="Proteomes" id="UP001279734"/>
    </source>
</evidence>
<evidence type="ECO:0000313" key="1">
    <source>
        <dbReference type="EMBL" id="GMH04023.1"/>
    </source>
</evidence>
<name>A0AAD3S428_NEPGR</name>
<accession>A0AAD3S428</accession>